<protein>
    <submittedName>
        <fullName evidence="7">RNA polymerase ECF family sigma subunit</fullName>
    </submittedName>
</protein>
<dbReference type="Pfam" id="PF08281">
    <property type="entry name" value="Sigma70_r4_2"/>
    <property type="match status" value="1"/>
</dbReference>
<dbReference type="GO" id="GO:0006352">
    <property type="term" value="P:DNA-templated transcription initiation"/>
    <property type="evidence" value="ECO:0007669"/>
    <property type="project" value="InterPro"/>
</dbReference>
<dbReference type="SUPFAM" id="SSF88659">
    <property type="entry name" value="Sigma3 and sigma4 domains of RNA polymerase sigma factors"/>
    <property type="match status" value="1"/>
</dbReference>
<feature type="domain" description="RNA polymerase sigma factor 70 region 4 type 2" evidence="6">
    <location>
        <begin position="63"/>
        <end position="113"/>
    </location>
</feature>
<reference evidence="7 8" key="1">
    <citation type="submission" date="2019-06" db="EMBL/GenBank/DDBJ databases">
        <title>Sequencing the genomes of 1000 actinobacteria strains.</title>
        <authorList>
            <person name="Klenk H.-P."/>
        </authorList>
    </citation>
    <scope>NUCLEOTIDE SEQUENCE [LARGE SCALE GENOMIC DNA]</scope>
    <source>
        <strain evidence="7 8">DSM 18935</strain>
    </source>
</reference>
<dbReference type="PANTHER" id="PTHR30173:SF43">
    <property type="entry name" value="ECF RNA POLYMERASE SIGMA FACTOR SIGI-RELATED"/>
    <property type="match status" value="1"/>
</dbReference>
<dbReference type="PANTHER" id="PTHR30173">
    <property type="entry name" value="SIGMA 19 FACTOR"/>
    <property type="match status" value="1"/>
</dbReference>
<evidence type="ECO:0000256" key="3">
    <source>
        <dbReference type="ARBA" id="ARBA00023082"/>
    </source>
</evidence>
<dbReference type="InterPro" id="IPR052704">
    <property type="entry name" value="ECF_Sigma-70_Domain"/>
</dbReference>
<dbReference type="AlphaFoldDB" id="A0A560W7R2"/>
<dbReference type="GO" id="GO:0003677">
    <property type="term" value="F:DNA binding"/>
    <property type="evidence" value="ECO:0007669"/>
    <property type="project" value="InterPro"/>
</dbReference>
<evidence type="ECO:0000259" key="6">
    <source>
        <dbReference type="Pfam" id="PF08281"/>
    </source>
</evidence>
<comment type="caution">
    <text evidence="7">The sequence shown here is derived from an EMBL/GenBank/DDBJ whole genome shotgun (WGS) entry which is preliminary data.</text>
</comment>
<evidence type="ECO:0000256" key="4">
    <source>
        <dbReference type="ARBA" id="ARBA00023163"/>
    </source>
</evidence>
<sequence length="242" mass="26235">MDPVAHLRGRHRQPRRPAHDGPTRLCLDRLRARTPVPTEDIDTAAIVADPADDVVLADTVGVALQAGLDRLSPKERVAFVLHDSFGVEFSTIASILDTNPAAARQLASRSRAKVRQPQPQDALDDWQVVDAFMAAAREGEFARLLELLAPDAIVEGDATAVLIGTPARMAGQGEIAEFFNGSAHAALPVFVGGRAGYAWFHQGQAKVAFDFTVDESAVTRIDFRADPEILATVVRRRDQSVR</sequence>
<name>A0A560W7R2_9MICO</name>
<dbReference type="InterPro" id="IPR036388">
    <property type="entry name" value="WH-like_DNA-bd_sf"/>
</dbReference>
<dbReference type="EMBL" id="VIUW01000004">
    <property type="protein sequence ID" value="TWD13662.1"/>
    <property type="molecule type" value="Genomic_DNA"/>
</dbReference>
<dbReference type="InterPro" id="IPR032710">
    <property type="entry name" value="NTF2-like_dom_sf"/>
</dbReference>
<evidence type="ECO:0000256" key="5">
    <source>
        <dbReference type="SAM" id="MobiDB-lite"/>
    </source>
</evidence>
<dbReference type="Gene3D" id="1.10.10.10">
    <property type="entry name" value="Winged helix-like DNA-binding domain superfamily/Winged helix DNA-binding domain"/>
    <property type="match status" value="1"/>
</dbReference>
<comment type="similarity">
    <text evidence="1">Belongs to the sigma-70 factor family. ECF subfamily.</text>
</comment>
<keyword evidence="4" id="KW-0804">Transcription</keyword>
<dbReference type="InterPro" id="IPR013324">
    <property type="entry name" value="RNA_pol_sigma_r3/r4-like"/>
</dbReference>
<evidence type="ECO:0000256" key="2">
    <source>
        <dbReference type="ARBA" id="ARBA00023015"/>
    </source>
</evidence>
<evidence type="ECO:0000313" key="8">
    <source>
        <dbReference type="Proteomes" id="UP000315628"/>
    </source>
</evidence>
<organism evidence="7 8">
    <name type="scientific">Marihabitans asiaticum</name>
    <dbReference type="NCBI Taxonomy" id="415218"/>
    <lineage>
        <taxon>Bacteria</taxon>
        <taxon>Bacillati</taxon>
        <taxon>Actinomycetota</taxon>
        <taxon>Actinomycetes</taxon>
        <taxon>Micrococcales</taxon>
        <taxon>Intrasporangiaceae</taxon>
        <taxon>Marihabitans</taxon>
    </lineage>
</organism>
<keyword evidence="2" id="KW-0805">Transcription regulation</keyword>
<dbReference type="GO" id="GO:0016987">
    <property type="term" value="F:sigma factor activity"/>
    <property type="evidence" value="ECO:0007669"/>
    <property type="project" value="UniProtKB-KW"/>
</dbReference>
<evidence type="ECO:0000313" key="7">
    <source>
        <dbReference type="EMBL" id="TWD13662.1"/>
    </source>
</evidence>
<dbReference type="InterPro" id="IPR013249">
    <property type="entry name" value="RNA_pol_sigma70_r4_t2"/>
</dbReference>
<evidence type="ECO:0000256" key="1">
    <source>
        <dbReference type="ARBA" id="ARBA00010641"/>
    </source>
</evidence>
<keyword evidence="3" id="KW-0731">Sigma factor</keyword>
<dbReference type="Gene3D" id="3.10.450.50">
    <property type="match status" value="1"/>
</dbReference>
<feature type="region of interest" description="Disordered" evidence="5">
    <location>
        <begin position="1"/>
        <end position="23"/>
    </location>
</feature>
<accession>A0A560W7R2</accession>
<keyword evidence="8" id="KW-1185">Reference proteome</keyword>
<feature type="compositionally biased region" description="Basic residues" evidence="5">
    <location>
        <begin position="7"/>
        <end position="16"/>
    </location>
</feature>
<proteinExistence type="inferred from homology"/>
<gene>
    <name evidence="7" type="ORF">FB557_2292</name>
</gene>
<dbReference type="SUPFAM" id="SSF54427">
    <property type="entry name" value="NTF2-like"/>
    <property type="match status" value="1"/>
</dbReference>
<dbReference type="Proteomes" id="UP000315628">
    <property type="component" value="Unassembled WGS sequence"/>
</dbReference>